<dbReference type="OrthoDB" id="288736at2"/>
<keyword evidence="3" id="KW-1185">Reference proteome</keyword>
<dbReference type="Proteomes" id="UP000189674">
    <property type="component" value="Chromosome"/>
</dbReference>
<dbReference type="KEGG" id="alus:STSP2_01703"/>
<feature type="domain" description="DNA ligase D 3'-phosphoesterase" evidence="1">
    <location>
        <begin position="12"/>
        <end position="111"/>
    </location>
</feature>
<evidence type="ECO:0000259" key="1">
    <source>
        <dbReference type="Pfam" id="PF13298"/>
    </source>
</evidence>
<keyword evidence="2" id="KW-0436">Ligase</keyword>
<evidence type="ECO:0000313" key="3">
    <source>
        <dbReference type="Proteomes" id="UP000189674"/>
    </source>
</evidence>
<protein>
    <submittedName>
        <fullName evidence="2">Putative DNA ligase-like protein</fullName>
    </submittedName>
</protein>
<dbReference type="Pfam" id="PF13298">
    <property type="entry name" value="LigD_N"/>
    <property type="match status" value="1"/>
</dbReference>
<dbReference type="AlphaFoldDB" id="A0A1U9NLC7"/>
<dbReference type="GO" id="GO:0016874">
    <property type="term" value="F:ligase activity"/>
    <property type="evidence" value="ECO:0007669"/>
    <property type="project" value="UniProtKB-KW"/>
</dbReference>
<sequence>MPADELRRFVIQKHTRPGDTHWDFMLESGQSLLTWRLPECPAELAKSPDCPAVKIFDHPLRFLTYEGPVNQGTGDVKIEEAGTCLFHENRAGLISFELHGELLDGQFELRRQEDDRWLLKRLGPGR</sequence>
<dbReference type="InterPro" id="IPR014144">
    <property type="entry name" value="LigD_PE_domain"/>
</dbReference>
<gene>
    <name evidence="2" type="ORF">STSP2_01703</name>
</gene>
<dbReference type="EMBL" id="CP019791">
    <property type="protein sequence ID" value="AQT68538.1"/>
    <property type="molecule type" value="Genomic_DNA"/>
</dbReference>
<proteinExistence type="predicted"/>
<organism evidence="2 3">
    <name type="scientific">Anaerohalosphaera lusitana</name>
    <dbReference type="NCBI Taxonomy" id="1936003"/>
    <lineage>
        <taxon>Bacteria</taxon>
        <taxon>Pseudomonadati</taxon>
        <taxon>Planctomycetota</taxon>
        <taxon>Phycisphaerae</taxon>
        <taxon>Sedimentisphaerales</taxon>
        <taxon>Anaerohalosphaeraceae</taxon>
        <taxon>Anaerohalosphaera</taxon>
    </lineage>
</organism>
<dbReference type="STRING" id="1936003.STSP2_01703"/>
<evidence type="ECO:0000313" key="2">
    <source>
        <dbReference type="EMBL" id="AQT68538.1"/>
    </source>
</evidence>
<dbReference type="RefSeq" id="WP_146661618.1">
    <property type="nucleotide sequence ID" value="NZ_CP019791.1"/>
</dbReference>
<accession>A0A1U9NLC7</accession>
<reference evidence="3" key="1">
    <citation type="submission" date="2017-02" db="EMBL/GenBank/DDBJ databases">
        <title>Comparative genomics and description of representatives of a novel lineage of planctomycetes thriving in anoxic sediments.</title>
        <authorList>
            <person name="Spring S."/>
            <person name="Bunk B."/>
            <person name="Sproer C."/>
        </authorList>
    </citation>
    <scope>NUCLEOTIDE SEQUENCE [LARGE SCALE GENOMIC DNA]</scope>
    <source>
        <strain evidence="3">ST-NAGAB-D1</strain>
    </source>
</reference>
<name>A0A1U9NLC7_9BACT</name>